<accession>A0A914RPB6</accession>
<dbReference type="Proteomes" id="UP000887564">
    <property type="component" value="Unplaced"/>
</dbReference>
<dbReference type="GO" id="GO:1990604">
    <property type="term" value="C:IRE1-TRAF2-ASK1 complex"/>
    <property type="evidence" value="ECO:0007669"/>
    <property type="project" value="TreeGrafter"/>
</dbReference>
<evidence type="ECO:0000259" key="1">
    <source>
        <dbReference type="PROSITE" id="PS50011"/>
    </source>
</evidence>
<dbReference type="PROSITE" id="PS00108">
    <property type="entry name" value="PROTEIN_KINASE_ST"/>
    <property type="match status" value="1"/>
</dbReference>
<dbReference type="GO" id="GO:0005524">
    <property type="term" value="F:ATP binding"/>
    <property type="evidence" value="ECO:0007669"/>
    <property type="project" value="InterPro"/>
</dbReference>
<reference evidence="3" key="1">
    <citation type="submission" date="2022-11" db="UniProtKB">
        <authorList>
            <consortium name="WormBaseParasite"/>
        </authorList>
    </citation>
    <scope>IDENTIFICATION</scope>
</reference>
<dbReference type="SUPFAM" id="SSF56112">
    <property type="entry name" value="Protein kinase-like (PK-like)"/>
    <property type="match status" value="1"/>
</dbReference>
<dbReference type="WBParaSite" id="PEQ_0000834401-mRNA-1">
    <property type="protein sequence ID" value="PEQ_0000834401-mRNA-1"/>
    <property type="gene ID" value="PEQ_0000834401"/>
</dbReference>
<evidence type="ECO:0000313" key="2">
    <source>
        <dbReference type="Proteomes" id="UP000887564"/>
    </source>
</evidence>
<dbReference type="GO" id="GO:0070059">
    <property type="term" value="P:intrinsic apoptotic signaling pathway in response to endoplasmic reticulum stress"/>
    <property type="evidence" value="ECO:0007669"/>
    <property type="project" value="TreeGrafter"/>
</dbReference>
<feature type="domain" description="Protein kinase" evidence="1">
    <location>
        <begin position="127"/>
        <end position="322"/>
    </location>
</feature>
<dbReference type="GO" id="GO:0036498">
    <property type="term" value="P:IRE1-mediated unfolded protein response"/>
    <property type="evidence" value="ECO:0007669"/>
    <property type="project" value="TreeGrafter"/>
</dbReference>
<protein>
    <submittedName>
        <fullName evidence="3">Protein kinase domain-containing protein</fullName>
    </submittedName>
</protein>
<organism evidence="2 3">
    <name type="scientific">Parascaris equorum</name>
    <name type="common">Equine roundworm</name>
    <dbReference type="NCBI Taxonomy" id="6256"/>
    <lineage>
        <taxon>Eukaryota</taxon>
        <taxon>Metazoa</taxon>
        <taxon>Ecdysozoa</taxon>
        <taxon>Nematoda</taxon>
        <taxon>Chromadorea</taxon>
        <taxon>Rhabditida</taxon>
        <taxon>Spirurina</taxon>
        <taxon>Ascaridomorpha</taxon>
        <taxon>Ascaridoidea</taxon>
        <taxon>Ascarididae</taxon>
        <taxon>Parascaris</taxon>
    </lineage>
</organism>
<dbReference type="GO" id="GO:0004521">
    <property type="term" value="F:RNA endonuclease activity"/>
    <property type="evidence" value="ECO:0007669"/>
    <property type="project" value="InterPro"/>
</dbReference>
<dbReference type="AlphaFoldDB" id="A0A914RPB6"/>
<dbReference type="SMART" id="SM00220">
    <property type="entry name" value="S_TKc"/>
    <property type="match status" value="1"/>
</dbReference>
<dbReference type="GO" id="GO:0051082">
    <property type="term" value="F:unfolded protein binding"/>
    <property type="evidence" value="ECO:0007669"/>
    <property type="project" value="TreeGrafter"/>
</dbReference>
<dbReference type="Pfam" id="PF00069">
    <property type="entry name" value="Pkinase"/>
    <property type="match status" value="1"/>
</dbReference>
<dbReference type="Gene3D" id="1.10.510.10">
    <property type="entry name" value="Transferase(Phosphotransferase) domain 1"/>
    <property type="match status" value="1"/>
</dbReference>
<dbReference type="InterPro" id="IPR011009">
    <property type="entry name" value="Kinase-like_dom_sf"/>
</dbReference>
<dbReference type="InterPro" id="IPR045133">
    <property type="entry name" value="IRE1/2-like"/>
</dbReference>
<keyword evidence="2" id="KW-1185">Reference proteome</keyword>
<dbReference type="PANTHER" id="PTHR13954">
    <property type="entry name" value="IRE1-RELATED"/>
    <property type="match status" value="1"/>
</dbReference>
<dbReference type="GO" id="GO:0004674">
    <property type="term" value="F:protein serine/threonine kinase activity"/>
    <property type="evidence" value="ECO:0007669"/>
    <property type="project" value="InterPro"/>
</dbReference>
<name>A0A914RPB6_PAREQ</name>
<dbReference type="PANTHER" id="PTHR13954:SF6">
    <property type="entry name" value="NON-SPECIFIC SERINE_THREONINE PROTEIN KINASE"/>
    <property type="match status" value="1"/>
</dbReference>
<sequence length="322" mass="35808">MDDLLHAQNVFSTTVEPQSFFATLYVGESDFGLYAMPAFVDEKTITIAPKYLGPPLLEGPMPIAVQTDDAPRNVPSSRPIVRINFDMPSITHRTVDGEFLLLGYHEPPETIKSHLLMQQSSHLVFPLPSITYVPSEHEGDTILKQVASFMGEARSVQTSKRGARYWPGRFDGREVAVKRVVADFVRLVDREESDSLFRYIALELCDGSLYDYVEREEVRDKCPLSAMDILLQATSGVAYLHSINIVHRDIKPQNVLLSVPNRHGEVHALISDFGLCKRIQSGRSSVSRRSGLAGTDGWIAPEALVSDSSVVGFSILLIFSMQ</sequence>
<proteinExistence type="predicted"/>
<dbReference type="InterPro" id="IPR008271">
    <property type="entry name" value="Ser/Thr_kinase_AS"/>
</dbReference>
<evidence type="ECO:0000313" key="3">
    <source>
        <dbReference type="WBParaSite" id="PEQ_0000834401-mRNA-1"/>
    </source>
</evidence>
<dbReference type="PROSITE" id="PS50011">
    <property type="entry name" value="PROTEIN_KINASE_DOM"/>
    <property type="match status" value="1"/>
</dbReference>
<dbReference type="InterPro" id="IPR000719">
    <property type="entry name" value="Prot_kinase_dom"/>
</dbReference>